<keyword evidence="2" id="KW-0132">Cell division</keyword>
<dbReference type="GO" id="GO:0007076">
    <property type="term" value="P:mitotic chromosome condensation"/>
    <property type="evidence" value="ECO:0007669"/>
    <property type="project" value="InterPro"/>
</dbReference>
<dbReference type="InterPro" id="IPR026971">
    <property type="entry name" value="CND1/NCAPD3"/>
</dbReference>
<reference evidence="9" key="1">
    <citation type="submission" date="2023-09" db="UniProtKB">
        <authorList>
            <consortium name="Ensembl"/>
        </authorList>
    </citation>
    <scope>IDENTIFICATION</scope>
</reference>
<dbReference type="Pfam" id="PF12717">
    <property type="entry name" value="Cnd1"/>
    <property type="match status" value="1"/>
</dbReference>
<keyword evidence="6" id="KW-0131">Cell cycle</keyword>
<dbReference type="AlphaFoldDB" id="A0A3B4F3N9"/>
<evidence type="ECO:0000256" key="6">
    <source>
        <dbReference type="ARBA" id="ARBA00023306"/>
    </source>
</evidence>
<accession>A0A3B4F3N9</accession>
<feature type="region of interest" description="Disordered" evidence="7">
    <location>
        <begin position="153"/>
        <end position="191"/>
    </location>
</feature>
<dbReference type="InterPro" id="IPR016024">
    <property type="entry name" value="ARM-type_fold"/>
</dbReference>
<protein>
    <submittedName>
        <fullName evidence="9">Non-SMC condensin II complex subunit D3</fullName>
    </submittedName>
</protein>
<dbReference type="GO" id="GO:0051301">
    <property type="term" value="P:cell division"/>
    <property type="evidence" value="ECO:0007669"/>
    <property type="project" value="UniProtKB-KW"/>
</dbReference>
<keyword evidence="5" id="KW-0539">Nucleus</keyword>
<dbReference type="PANTHER" id="PTHR14222">
    <property type="entry name" value="CONDENSIN"/>
    <property type="match status" value="1"/>
</dbReference>
<feature type="compositionally biased region" description="Basic and acidic residues" evidence="7">
    <location>
        <begin position="165"/>
        <end position="177"/>
    </location>
</feature>
<dbReference type="InterPro" id="IPR011989">
    <property type="entry name" value="ARM-like"/>
</dbReference>
<evidence type="ECO:0000256" key="7">
    <source>
        <dbReference type="SAM" id="MobiDB-lite"/>
    </source>
</evidence>
<evidence type="ECO:0000256" key="5">
    <source>
        <dbReference type="ARBA" id="ARBA00023242"/>
    </source>
</evidence>
<keyword evidence="4" id="KW-0226">DNA condensation</keyword>
<dbReference type="GO" id="GO:0042393">
    <property type="term" value="F:histone binding"/>
    <property type="evidence" value="ECO:0007669"/>
    <property type="project" value="TreeGrafter"/>
</dbReference>
<dbReference type="GO" id="GO:0000796">
    <property type="term" value="C:condensin complex"/>
    <property type="evidence" value="ECO:0007669"/>
    <property type="project" value="TreeGrafter"/>
</dbReference>
<dbReference type="PANTHER" id="PTHR14222:SF1">
    <property type="entry name" value="CONDENSIN-2 COMPLEX SUBUNIT D3"/>
    <property type="match status" value="1"/>
</dbReference>
<dbReference type="SUPFAM" id="SSF48371">
    <property type="entry name" value="ARM repeat"/>
    <property type="match status" value="1"/>
</dbReference>
<feature type="compositionally biased region" description="Acidic residues" evidence="7">
    <location>
        <begin position="178"/>
        <end position="190"/>
    </location>
</feature>
<evidence type="ECO:0000259" key="8">
    <source>
        <dbReference type="Pfam" id="PF12717"/>
    </source>
</evidence>
<dbReference type="GO" id="GO:0000779">
    <property type="term" value="C:condensed chromosome, centromeric region"/>
    <property type="evidence" value="ECO:0007669"/>
    <property type="project" value="TreeGrafter"/>
</dbReference>
<evidence type="ECO:0000256" key="4">
    <source>
        <dbReference type="ARBA" id="ARBA00023067"/>
    </source>
</evidence>
<dbReference type="GO" id="GO:0010032">
    <property type="term" value="P:meiotic chromosome condensation"/>
    <property type="evidence" value="ECO:0007669"/>
    <property type="project" value="TreeGrafter"/>
</dbReference>
<organism evidence="9">
    <name type="scientific">Pundamilia nyererei</name>
    <dbReference type="NCBI Taxonomy" id="303518"/>
    <lineage>
        <taxon>Eukaryota</taxon>
        <taxon>Metazoa</taxon>
        <taxon>Chordata</taxon>
        <taxon>Craniata</taxon>
        <taxon>Vertebrata</taxon>
        <taxon>Euteleostomi</taxon>
        <taxon>Actinopterygii</taxon>
        <taxon>Neopterygii</taxon>
        <taxon>Teleostei</taxon>
        <taxon>Neoteleostei</taxon>
        <taxon>Acanthomorphata</taxon>
        <taxon>Ovalentaria</taxon>
        <taxon>Cichlomorphae</taxon>
        <taxon>Cichliformes</taxon>
        <taxon>Cichlidae</taxon>
        <taxon>African cichlids</taxon>
        <taxon>Pseudocrenilabrinae</taxon>
        <taxon>Haplochromini</taxon>
        <taxon>Pundamilia</taxon>
    </lineage>
</organism>
<dbReference type="Gene3D" id="1.25.10.10">
    <property type="entry name" value="Leucine-rich Repeat Variant"/>
    <property type="match status" value="2"/>
</dbReference>
<dbReference type="InterPro" id="IPR032682">
    <property type="entry name" value="Cnd1_C"/>
</dbReference>
<name>A0A3B4F3N9_9CICH</name>
<dbReference type="GeneTree" id="ENSGT00940000153566"/>
<dbReference type="Ensembl" id="ENSPNYT00000004347.1">
    <property type="protein sequence ID" value="ENSPNYP00000004239.1"/>
    <property type="gene ID" value="ENSPNYG00000002918.1"/>
</dbReference>
<evidence type="ECO:0000256" key="3">
    <source>
        <dbReference type="ARBA" id="ARBA00022776"/>
    </source>
</evidence>
<proteinExistence type="predicted"/>
<sequence length="1264" mass="141897">SLACVTVSSQAVVRCGREGRSWVDAVWEVEFTERKPLDKTIEEELTARQEKSFTALYQCLLAHADQYQSSVWAVLGESGISVKSVVAVLSFFVLAGKSKVASGHQRVNSLCAASVYLLLLRTPGSISNKVFHEVLLDTCLDLTRHCWPQDSEKKRKKDLKSSQTEGKRSRPQRKDSPEMEMEEEDEEEEEVHLSGKELMRIRDAVALLVQSLLRLLQTFPLKDSPQTMIHCMQVPPGCICTPGSFHTVEPAGFHSESFSLSRSSVTCFTLNPPLANQLLLLNSERVFHQLLYVILMMKKGNTGKPSLLVPSQTVLATRDQAIQFVCHLVDELKQLALPFLQILLQHICFQMVEKNEYRSHGAQAVGMLTSQMASEDYACFIKWLCNFSRSSKMVHRLFSVDVVMVLLEQPERRPEECRDPDLGCFLMHSSLIQNLLFARRMDESPTVQGHALNCLAQCLELPSLNATRAIHNLFSASETPSHTGAHTQHTLKTYRTLPFRTVELSSTDISVFDAAKENLALLLRRVKDSKTNVRKAALQALLGLLKHDVIPMSWETLQTLSERCRDPAVSVKKKALQCVGDLLSCSVVQKAWLQGVVPAVADSETSVQDKALEALDQVLLSQVKPYSAGCHLDASQRLMWELLGLLCHQCQKLSRYFSKAFTIWSKQKKFTPLFVSNLISHTEADHAAGAWLLLSKVVSSSSRLPHGKILDAWDKMVRSKDVNATTCCHILCVMGDIAVHLNEDTKERVVGRLTDLMSWLKTFTLPLEVISSAVPNSCSKFESDMTDAHCECVLCFCQAFLNQRCGELVSACESYLASIILTDNGAQNLDEELMVKHLHTLGVASLQCPAKVNKRTVLLVESVLTTHSEKLLPASLPLSQFKANWLPTRVRAHGVITLGKLALQSEELAQKYLPVFARELEVGTEVSVRSNVVVIMCDLCVRYTNMVDHYIPNISACLRDKDAVIREQTLIMLTNLLQEEFVKWKGSLFFDFMVALVDPVPAIVSLTEYCLLHLLLKKNPEMFSQHFIECIFHFNSYTKHKSYNKSSQSERERAHFSLKGEQYREKRFRIYCFLLEHFTDAQRFNITNKINQTILACFADEELPLDADGANILSETFNILSLKEFKLQTICSSAGAAAGEEAEEENMATMAKAVLQAAQKKVVSQVRKKAFIENTVPLIISLKKLLEQKRSPVLRDLVGYLQVTMQDYRNEVKEILSGDEQLAAEMDFALKIAEKERATVDQLDNDSLAGDGKKAQVRAQCKAL</sequence>
<evidence type="ECO:0000256" key="2">
    <source>
        <dbReference type="ARBA" id="ARBA00022618"/>
    </source>
</evidence>
<keyword evidence="3" id="KW-0498">Mitosis</keyword>
<evidence type="ECO:0000256" key="1">
    <source>
        <dbReference type="ARBA" id="ARBA00004123"/>
    </source>
</evidence>
<dbReference type="GO" id="GO:0005634">
    <property type="term" value="C:nucleus"/>
    <property type="evidence" value="ECO:0007669"/>
    <property type="project" value="UniProtKB-SubCell"/>
</dbReference>
<evidence type="ECO:0000313" key="9">
    <source>
        <dbReference type="Ensembl" id="ENSPNYP00000004239.1"/>
    </source>
</evidence>
<comment type="subcellular location">
    <subcellularLocation>
        <location evidence="1">Nucleus</location>
    </subcellularLocation>
</comment>
<feature type="domain" description="Condensin complex subunit 1 C-terminal" evidence="8">
    <location>
        <begin position="928"/>
        <end position="1094"/>
    </location>
</feature>